<proteinExistence type="predicted"/>
<dbReference type="PIR" id="B82710">
    <property type="entry name" value="B82710"/>
</dbReference>
<keyword evidence="1" id="KW-0472">Membrane</keyword>
<evidence type="ECO:0000313" key="3">
    <source>
        <dbReference type="Proteomes" id="UP000000812"/>
    </source>
</evidence>
<dbReference type="STRING" id="160492.XF_1195"/>
<dbReference type="PATRIC" id="fig|160492.11.peg.1262"/>
<evidence type="ECO:0000256" key="1">
    <source>
        <dbReference type="SAM" id="Phobius"/>
    </source>
</evidence>
<sequence>MNVQPVDVVVWPVVCDAKNKTNGASKAWVISQHFVLTMPFLPIILWLLAQIDLTSSGAFGGTAPLQGWV</sequence>
<dbReference type="AlphaFoldDB" id="Q9PE33"/>
<keyword evidence="1" id="KW-1133">Transmembrane helix</keyword>
<gene>
    <name evidence="2" type="ordered locus">XF_1195</name>
</gene>
<dbReference type="HOGENOM" id="CLU_2775091_0_0_6"/>
<reference evidence="2 3" key="1">
    <citation type="journal article" date="2000" name="Nature">
        <title>The genome sequence of the plant pathogen Xylella fastidiosa.</title>
        <authorList>
            <person name="Simpson A.J."/>
            <person name="Reinach F.C."/>
            <person name="Arruda P."/>
            <person name="Abreu F.A."/>
            <person name="Acencio M."/>
            <person name="Alvarenga R."/>
            <person name="Alves L.M."/>
            <person name="Araya J.E."/>
            <person name="Baia G.S."/>
            <person name="Baptista C.S."/>
            <person name="Barros M.H."/>
            <person name="Bonaccorsi E.D."/>
            <person name="Bordin S."/>
            <person name="Bove J.M."/>
            <person name="Briones M.R."/>
            <person name="Bueno M.R."/>
            <person name="Camargo A.A."/>
            <person name="Camargo L.E."/>
            <person name="Carraro D.M."/>
            <person name="Carrer H."/>
            <person name="Colauto N.B."/>
            <person name="Colombo C."/>
            <person name="Costa F.F."/>
            <person name="Costa M.C."/>
            <person name="Costa-Neto C.M."/>
            <person name="Coutinho L.L."/>
            <person name="Cristofani M."/>
            <person name="Dias-Neto E."/>
            <person name="Docena C."/>
            <person name="El-Dorry H."/>
            <person name="Facincani A.P."/>
            <person name="Ferreira A.J."/>
            <person name="Ferreira V.C."/>
            <person name="Ferro J.A."/>
            <person name="Fraga J.S."/>
            <person name="Franca S.C."/>
            <person name="Franco M.C."/>
            <person name="Frohme M."/>
            <person name="Furlan L.R."/>
            <person name="Garnier M."/>
            <person name="Goldman G.H."/>
            <person name="Goldman M.H."/>
            <person name="Gomes S.L."/>
            <person name="Gruber A."/>
            <person name="Ho P.L."/>
            <person name="Hoheisel J.D."/>
            <person name="Junqueira M.L."/>
            <person name="Kemper E.L."/>
            <person name="Kitajima J.P."/>
            <person name="Krieger J.E."/>
            <person name="Kuramae E.E."/>
            <person name="Laigret F."/>
            <person name="Lambais M.R."/>
            <person name="Leite L.C."/>
            <person name="Lemos E.G."/>
            <person name="Lemos M.V."/>
            <person name="Lopes S.A."/>
            <person name="Lopes C.R."/>
            <person name="Machado J.A."/>
            <person name="Machado M.A."/>
            <person name="Madeira A.M."/>
            <person name="Madeira H.M."/>
            <person name="Marino C.L."/>
            <person name="Marques M.V."/>
            <person name="Martins E.A."/>
            <person name="Martins E.M."/>
            <person name="Matsukuma A.Y."/>
            <person name="Menck C.F."/>
            <person name="Miracca E.C."/>
            <person name="Miyaki C.Y."/>
            <person name="Monteriro-Vitorello C.B."/>
            <person name="Moon D.H."/>
            <person name="Nagai M.A."/>
            <person name="Nascimento A.L."/>
            <person name="Netto L.E."/>
            <person name="Nhani A.Jr."/>
            <person name="Nobrega F.G."/>
            <person name="Nunes L.R."/>
            <person name="Oliveira M.A."/>
            <person name="de Oliveira M.C."/>
            <person name="de Oliveira R.C."/>
            <person name="Palmieri D.A."/>
            <person name="Paris A."/>
            <person name="Peixoto B.R."/>
            <person name="Pereira G.A."/>
            <person name="Pereira H.A.Jr."/>
            <person name="Pesquero J.B."/>
            <person name="Quaggio R.B."/>
            <person name="Roberto P.G."/>
            <person name="Rodrigues V."/>
            <person name="de M Rosa A.J."/>
            <person name="de Rosa V.E.Jr."/>
            <person name="de Sa R.G."/>
            <person name="Santelli R.V."/>
            <person name="Sawasaki H.E."/>
            <person name="da Silva A.C."/>
            <person name="da Silva A.M."/>
            <person name="da Silva F.R."/>
            <person name="da Silva W.A.Jr."/>
            <person name="da Silveira J.F."/>
            <person name="Silvestri M.L."/>
            <person name="Siqueira W.J."/>
            <person name="de Souza A.A."/>
            <person name="de Souza A.P."/>
            <person name="Terenzi M.F."/>
            <person name="Truffi D."/>
            <person name="Tsai S.M."/>
            <person name="Tsuhako M.H."/>
            <person name="Vallada H."/>
            <person name="Van Sluys M.A."/>
            <person name="Verjovski-Almeida S."/>
            <person name="Vettore A.L."/>
            <person name="Zago M.A."/>
            <person name="Zatz M."/>
            <person name="Meidanis J."/>
            <person name="Setubal J.C."/>
        </authorList>
    </citation>
    <scope>NUCLEOTIDE SEQUENCE [LARGE SCALE GENOMIC DNA]</scope>
    <source>
        <strain evidence="2 3">9a5c</strain>
    </source>
</reference>
<evidence type="ECO:0000313" key="2">
    <source>
        <dbReference type="EMBL" id="AAF84005.1"/>
    </source>
</evidence>
<name>Q9PE33_XYLFA</name>
<accession>Q9PE33</accession>
<organism evidence="2 3">
    <name type="scientific">Xylella fastidiosa (strain 9a5c)</name>
    <dbReference type="NCBI Taxonomy" id="160492"/>
    <lineage>
        <taxon>Bacteria</taxon>
        <taxon>Pseudomonadati</taxon>
        <taxon>Pseudomonadota</taxon>
        <taxon>Gammaproteobacteria</taxon>
        <taxon>Lysobacterales</taxon>
        <taxon>Lysobacteraceae</taxon>
        <taxon>Xylella</taxon>
    </lineage>
</organism>
<feature type="transmembrane region" description="Helical" evidence="1">
    <location>
        <begin position="27"/>
        <end position="49"/>
    </location>
</feature>
<keyword evidence="1" id="KW-0812">Transmembrane</keyword>
<dbReference type="KEGG" id="xfa:XF_1195"/>
<dbReference type="EMBL" id="AE003849">
    <property type="protein sequence ID" value="AAF84005.1"/>
    <property type="molecule type" value="Genomic_DNA"/>
</dbReference>
<dbReference type="Proteomes" id="UP000000812">
    <property type="component" value="Chromosome"/>
</dbReference>
<protein>
    <submittedName>
        <fullName evidence="2">Uncharacterized protein</fullName>
    </submittedName>
</protein>